<reference evidence="2 3" key="1">
    <citation type="journal article" date="2018" name="IMA Fungus">
        <title>IMA Genome-F 9: Draft genome sequence of Annulohypoxylon stygium, Aspergillus mulundensis, Berkeleyomyces basicola (syn. Thielaviopsis basicola), Ceratocystis smalleyi, two Cercospora beticola strains, Coleophoma cylindrospora, Fusarium fracticaudum, Phialophora cf. hyalina, and Morchella septimelata.</title>
        <authorList>
            <person name="Wingfield B.D."/>
            <person name="Bills G.F."/>
            <person name="Dong Y."/>
            <person name="Huang W."/>
            <person name="Nel W.J."/>
            <person name="Swalarsk-Parry B.S."/>
            <person name="Vaghefi N."/>
            <person name="Wilken P.M."/>
            <person name="An Z."/>
            <person name="de Beer Z.W."/>
            <person name="De Vos L."/>
            <person name="Chen L."/>
            <person name="Duong T.A."/>
            <person name="Gao Y."/>
            <person name="Hammerbacher A."/>
            <person name="Kikkert J.R."/>
            <person name="Li Y."/>
            <person name="Li H."/>
            <person name="Li K."/>
            <person name="Li Q."/>
            <person name="Liu X."/>
            <person name="Ma X."/>
            <person name="Naidoo K."/>
            <person name="Pethybridge S.J."/>
            <person name="Sun J."/>
            <person name="Steenkamp E.T."/>
            <person name="van der Nest M.A."/>
            <person name="van Wyk S."/>
            <person name="Wingfield M.J."/>
            <person name="Xiong C."/>
            <person name="Yue Q."/>
            <person name="Zhang X."/>
        </authorList>
    </citation>
    <scope>NUCLEOTIDE SEQUENCE [LARGE SCALE GENOMIC DNA]</scope>
    <source>
        <strain evidence="2 3">BP5796</strain>
    </source>
</reference>
<dbReference type="AlphaFoldDB" id="A0A3D8SY70"/>
<name>A0A3D8SY70_9HELO</name>
<evidence type="ECO:0000259" key="1">
    <source>
        <dbReference type="Pfam" id="PF20150"/>
    </source>
</evidence>
<dbReference type="InterPro" id="IPR045518">
    <property type="entry name" value="2EXR"/>
</dbReference>
<comment type="caution">
    <text evidence="2">The sequence shown here is derived from an EMBL/GenBank/DDBJ whole genome shotgun (WGS) entry which is preliminary data.</text>
</comment>
<evidence type="ECO:0000313" key="3">
    <source>
        <dbReference type="Proteomes" id="UP000256328"/>
    </source>
</evidence>
<dbReference type="OrthoDB" id="3513892at2759"/>
<dbReference type="Pfam" id="PF20150">
    <property type="entry name" value="2EXR"/>
    <property type="match status" value="1"/>
</dbReference>
<dbReference type="EMBL" id="PDLN01000003">
    <property type="protein sequence ID" value="RDW91282.1"/>
    <property type="molecule type" value="Genomic_DNA"/>
</dbReference>
<proteinExistence type="predicted"/>
<feature type="domain" description="2EXR" evidence="1">
    <location>
        <begin position="4"/>
        <end position="92"/>
    </location>
</feature>
<dbReference type="PANTHER" id="PTHR35910:SF6">
    <property type="entry name" value="2EXR DOMAIN-CONTAINING PROTEIN"/>
    <property type="match status" value="1"/>
</dbReference>
<protein>
    <recommendedName>
        <fullName evidence="1">2EXR domain-containing protein</fullName>
    </recommendedName>
</protein>
<dbReference type="Proteomes" id="UP000256328">
    <property type="component" value="Unassembled WGS sequence"/>
</dbReference>
<dbReference type="PANTHER" id="PTHR35910">
    <property type="entry name" value="2EXR DOMAIN-CONTAINING PROTEIN"/>
    <property type="match status" value="1"/>
</dbReference>
<gene>
    <name evidence="2" type="ORF">BP5796_02447</name>
</gene>
<keyword evidence="3" id="KW-1185">Reference proteome</keyword>
<sequence>MSIFHLFPKLPKEIRLKIYESTFEARILQLGVDAGVPFPPELEPLGASKGPTKQLHTHLPSLFAVCKESRDLCKFIFVAFGPTFIHPKLDTLYISLYAVGRMITTRLKEARNDDGSSAYPVAAFDKVAIEYGVQDLPEDLVEWKEKPKTWQVRHGIKEFCARGKWPATDYAEFFRCFGAPREVLLVTNGVLKWAGGFSRFSSWPSIELVATEIKSDDQKNLVEFLKAQMQLSVAKGGIEFTVVDAHTEHLVWLPCPYRWSSWRDITERYLWV</sequence>
<accession>A0A3D8SY70</accession>
<evidence type="ECO:0000313" key="2">
    <source>
        <dbReference type="EMBL" id="RDW91282.1"/>
    </source>
</evidence>
<organism evidence="2 3">
    <name type="scientific">Coleophoma crateriformis</name>
    <dbReference type="NCBI Taxonomy" id="565419"/>
    <lineage>
        <taxon>Eukaryota</taxon>
        <taxon>Fungi</taxon>
        <taxon>Dikarya</taxon>
        <taxon>Ascomycota</taxon>
        <taxon>Pezizomycotina</taxon>
        <taxon>Leotiomycetes</taxon>
        <taxon>Helotiales</taxon>
        <taxon>Dermateaceae</taxon>
        <taxon>Coleophoma</taxon>
    </lineage>
</organism>